<sequence length="75" mass="8311">MINTADWLEAIDKHEFTTDVDLLAAYGLLGVDIDRTPEEADESTLRLHFAGFLRPVAIDGNEYTYEFAIPPAIAA</sequence>
<evidence type="ECO:0000313" key="2">
    <source>
        <dbReference type="Proteomes" id="UP000005951"/>
    </source>
</evidence>
<protein>
    <submittedName>
        <fullName evidence="1">Uncharacterized protein</fullName>
    </submittedName>
</protein>
<proteinExistence type="predicted"/>
<organism evidence="1 2">
    <name type="scientific">Rhodococcus opacus M213</name>
    <dbReference type="NCBI Taxonomy" id="1129896"/>
    <lineage>
        <taxon>Bacteria</taxon>
        <taxon>Bacillati</taxon>
        <taxon>Actinomycetota</taxon>
        <taxon>Actinomycetes</taxon>
        <taxon>Mycobacteriales</taxon>
        <taxon>Nocardiaceae</taxon>
        <taxon>Rhodococcus</taxon>
    </lineage>
</organism>
<gene>
    <name evidence="1" type="ORF">WSS_A15194</name>
</gene>
<dbReference type="AlphaFoldDB" id="K8XKA9"/>
<dbReference type="EMBL" id="AJYC02000047">
    <property type="protein sequence ID" value="EKT81849.1"/>
    <property type="molecule type" value="Genomic_DNA"/>
</dbReference>
<reference evidence="1 2" key="1">
    <citation type="journal article" date="2013" name="Genome Announc.">
        <title>Draft Genome Sequence of Rhodococcus opacus Strain M213 Shows a Diverse Catabolic Potential.</title>
        <authorList>
            <person name="Pathak A."/>
            <person name="Green S.J."/>
            <person name="Ogram A."/>
            <person name="Chauhan A."/>
        </authorList>
    </citation>
    <scope>NUCLEOTIDE SEQUENCE [LARGE SCALE GENOMIC DNA]</scope>
    <source>
        <strain evidence="1 2">M213</strain>
    </source>
</reference>
<comment type="caution">
    <text evidence="1">The sequence shown here is derived from an EMBL/GenBank/DDBJ whole genome shotgun (WGS) entry which is preliminary data.</text>
</comment>
<accession>K8XKA9</accession>
<name>K8XKA9_RHOOP</name>
<dbReference type="RefSeq" id="WP_005257049.1">
    <property type="nucleotide sequence ID" value="NZ_AJYC02000047.1"/>
</dbReference>
<dbReference type="Proteomes" id="UP000005951">
    <property type="component" value="Unassembled WGS sequence"/>
</dbReference>
<evidence type="ECO:0000313" key="1">
    <source>
        <dbReference type="EMBL" id="EKT81849.1"/>
    </source>
</evidence>